<dbReference type="Proteomes" id="UP000885830">
    <property type="component" value="Unassembled WGS sequence"/>
</dbReference>
<dbReference type="Gene3D" id="3.10.20.30">
    <property type="match status" value="1"/>
</dbReference>
<accession>A0A7C5M1E6</accession>
<name>A0A7C5M1E6_9PROT</name>
<proteinExistence type="predicted"/>
<dbReference type="InterPro" id="IPR003749">
    <property type="entry name" value="ThiS/MoaD-like"/>
</dbReference>
<evidence type="ECO:0000313" key="1">
    <source>
        <dbReference type="EMBL" id="HHL43828.1"/>
    </source>
</evidence>
<organism evidence="1">
    <name type="scientific">Hellea balneolensis</name>
    <dbReference type="NCBI Taxonomy" id="287478"/>
    <lineage>
        <taxon>Bacteria</taxon>
        <taxon>Pseudomonadati</taxon>
        <taxon>Pseudomonadota</taxon>
        <taxon>Alphaproteobacteria</taxon>
        <taxon>Maricaulales</taxon>
        <taxon>Robiginitomaculaceae</taxon>
        <taxon>Hellea</taxon>
    </lineage>
</organism>
<dbReference type="CDD" id="cd00565">
    <property type="entry name" value="Ubl_ThiS"/>
    <property type="match status" value="1"/>
</dbReference>
<protein>
    <submittedName>
        <fullName evidence="1">Sulfur carrier protein ThiS</fullName>
    </submittedName>
</protein>
<dbReference type="InterPro" id="IPR016155">
    <property type="entry name" value="Mopterin_synth/thiamin_S_b"/>
</dbReference>
<reference evidence="1" key="1">
    <citation type="journal article" date="2020" name="mSystems">
        <title>Genome- and Community-Level Interaction Insights into Carbon Utilization and Element Cycling Functions of Hydrothermarchaeota in Hydrothermal Sediment.</title>
        <authorList>
            <person name="Zhou Z."/>
            <person name="Liu Y."/>
            <person name="Xu W."/>
            <person name="Pan J."/>
            <person name="Luo Z.H."/>
            <person name="Li M."/>
        </authorList>
    </citation>
    <scope>NUCLEOTIDE SEQUENCE [LARGE SCALE GENOMIC DNA]</scope>
    <source>
        <strain evidence="1">HyVt-485</strain>
    </source>
</reference>
<gene>
    <name evidence="1" type="primary">thiS</name>
    <name evidence="1" type="ORF">ENJ42_09430</name>
</gene>
<dbReference type="AlphaFoldDB" id="A0A7C5M1E6"/>
<dbReference type="PANTHER" id="PTHR34472:SF1">
    <property type="entry name" value="SULFUR CARRIER PROTEIN THIS"/>
    <property type="match status" value="1"/>
</dbReference>
<dbReference type="NCBIfam" id="TIGR01683">
    <property type="entry name" value="thiS"/>
    <property type="match status" value="1"/>
</dbReference>
<dbReference type="SUPFAM" id="SSF54285">
    <property type="entry name" value="MoaD/ThiS"/>
    <property type="match status" value="1"/>
</dbReference>
<sequence length="67" mass="7682">MQITVNGTRYDDLPPEMNVQDLIVYLKLPKGKLAVERNLEIVPKSLYTQTQLRDKDRIEIVHFIGGG</sequence>
<comment type="caution">
    <text evidence="1">The sequence shown here is derived from an EMBL/GenBank/DDBJ whole genome shotgun (WGS) entry which is preliminary data.</text>
</comment>
<dbReference type="EMBL" id="DRMJ01000493">
    <property type="protein sequence ID" value="HHL43828.1"/>
    <property type="molecule type" value="Genomic_DNA"/>
</dbReference>
<dbReference type="Pfam" id="PF02597">
    <property type="entry name" value="ThiS"/>
    <property type="match status" value="1"/>
</dbReference>
<dbReference type="InterPro" id="IPR010035">
    <property type="entry name" value="Thi_S"/>
</dbReference>
<dbReference type="PANTHER" id="PTHR34472">
    <property type="entry name" value="SULFUR CARRIER PROTEIN THIS"/>
    <property type="match status" value="1"/>
</dbReference>
<dbReference type="InterPro" id="IPR012675">
    <property type="entry name" value="Beta-grasp_dom_sf"/>
</dbReference>